<protein>
    <submittedName>
        <fullName evidence="1">Uncharacterized protein</fullName>
    </submittedName>
</protein>
<reference evidence="2" key="1">
    <citation type="journal article" date="2023" name="Front. Plant Sci.">
        <title>Chromosomal-level genome assembly of Melastoma candidum provides insights into trichome evolution.</title>
        <authorList>
            <person name="Zhong Y."/>
            <person name="Wu W."/>
            <person name="Sun C."/>
            <person name="Zou P."/>
            <person name="Liu Y."/>
            <person name="Dai S."/>
            <person name="Zhou R."/>
        </authorList>
    </citation>
    <scope>NUCLEOTIDE SEQUENCE [LARGE SCALE GENOMIC DNA]</scope>
</reference>
<dbReference type="EMBL" id="CM042889">
    <property type="protein sequence ID" value="KAI4320316.1"/>
    <property type="molecule type" value="Genomic_DNA"/>
</dbReference>
<keyword evidence="2" id="KW-1185">Reference proteome</keyword>
<evidence type="ECO:0000313" key="2">
    <source>
        <dbReference type="Proteomes" id="UP001057402"/>
    </source>
</evidence>
<gene>
    <name evidence="1" type="ORF">MLD38_033812</name>
</gene>
<organism evidence="1 2">
    <name type="scientific">Melastoma candidum</name>
    <dbReference type="NCBI Taxonomy" id="119954"/>
    <lineage>
        <taxon>Eukaryota</taxon>
        <taxon>Viridiplantae</taxon>
        <taxon>Streptophyta</taxon>
        <taxon>Embryophyta</taxon>
        <taxon>Tracheophyta</taxon>
        <taxon>Spermatophyta</taxon>
        <taxon>Magnoliopsida</taxon>
        <taxon>eudicotyledons</taxon>
        <taxon>Gunneridae</taxon>
        <taxon>Pentapetalae</taxon>
        <taxon>rosids</taxon>
        <taxon>malvids</taxon>
        <taxon>Myrtales</taxon>
        <taxon>Melastomataceae</taxon>
        <taxon>Melastomatoideae</taxon>
        <taxon>Melastomateae</taxon>
        <taxon>Melastoma</taxon>
    </lineage>
</organism>
<proteinExistence type="predicted"/>
<evidence type="ECO:0000313" key="1">
    <source>
        <dbReference type="EMBL" id="KAI4320316.1"/>
    </source>
</evidence>
<sequence>MPRNTRSRESQNPLDGEDQELPPGMNLEAPALGGQAATNQSTFDSHAPSEFISRLEFHKELGDVHQELIDMKGILMDVQTLIGRLSGPRDEERVRPRMREAPFRESTFMADARRTAQGPRNVTFEQSEIRTNALFKPGNLVPLGRPSSSRNRPANTYWNEAEDFQEETDRGEDFIPSRCPGKEPMVDAVGDPYEPGPRSNNHREEPSFYVRDPTSQTMGERPPYSPLRPTRFAGQGPIGGVPPDLREAITQVIEQVVPGIARRDDTCLYRPPYPAYIDKDFPLPRGYRVPDFTRFSGKDEMTPLEHIARFTHQLGEAAGNDFWKLKLFPNSLTGDAFTWYAGLPSGSVASWTQMQSMFVKTFARLDTPMSMFEVMRLRQANGEHPGQFLMKLRKALLWCRPPIPEKDQLLLALNALSIPFQKKLQGGRFADLYDLARRATEYYQLLTEEAKLTRAYQVDTYEVDVAEFVKGESTICDLLTRKNSKAKASQKNAEERKYSFDTDKVDAIFDWLYQKKRIRLKPGHRVPQTEREKSRNYCKWHGSFTHTTKDCLSFRNIIQDLIESKVLCFPEVDEVAMVDDNPFGDEVAIHTFDIFDTEVNLVEVINDSAIPSQDLQATGETLVANALMKRLAERGVFILPKGRDKWLCHWHLNDTHTTDQCHTFKKYLLDSKTEDWYDLTPFEEAAMSLTTPRGPSHALKSPPSVDRRLASRGGRGGSQGHRGNGEAAARGTERPARRLEFMDSSGQRVVKQGYTRTTPVNEIRPVEEYKGIDRPQQAASRRPQYASQTVDPQELRRGPPIAQFLDEKLLCQKCKLIAHNRILITQLCTACCVNYFLRLVDLSAKGEMLVKAVRPEGTDSWR</sequence>
<comment type="caution">
    <text evidence="1">The sequence shown here is derived from an EMBL/GenBank/DDBJ whole genome shotgun (WGS) entry which is preliminary data.</text>
</comment>
<accession>A0ACB9M8I7</accession>
<dbReference type="Proteomes" id="UP001057402">
    <property type="component" value="Chromosome 10"/>
</dbReference>
<name>A0ACB9M8I7_9MYRT</name>